<reference evidence="1 2" key="1">
    <citation type="submission" date="2023-07" db="EMBL/GenBank/DDBJ databases">
        <title>Closed genome sequence of Methanimicrococcus sp. Es2.</title>
        <authorList>
            <person name="Protasov E."/>
            <person name="Platt K."/>
            <person name="Reeh H."/>
            <person name="Poehlein A."/>
            <person name="Daniel R."/>
            <person name="Brune A."/>
        </authorList>
    </citation>
    <scope>NUCLEOTIDE SEQUENCE [LARGE SCALE GENOMIC DNA]</scope>
    <source>
        <strain evidence="1 2">Es2</strain>
    </source>
</reference>
<dbReference type="RefSeq" id="WP_316560198.1">
    <property type="nucleotide sequence ID" value="NZ_CP131062.1"/>
</dbReference>
<organism evidence="1 2">
    <name type="scientific">Methanimicrococcus stummii</name>
    <dbReference type="NCBI Taxonomy" id="3028294"/>
    <lineage>
        <taxon>Archaea</taxon>
        <taxon>Methanobacteriati</taxon>
        <taxon>Methanobacteriota</taxon>
        <taxon>Stenosarchaea group</taxon>
        <taxon>Methanomicrobia</taxon>
        <taxon>Methanosarcinales</taxon>
        <taxon>Methanosarcinaceae</taxon>
        <taxon>Methanimicrococcus</taxon>
    </lineage>
</organism>
<protein>
    <submittedName>
        <fullName evidence="1">Uncharacterized protein</fullName>
    </submittedName>
</protein>
<evidence type="ECO:0000313" key="2">
    <source>
        <dbReference type="Proteomes" id="UP001302662"/>
    </source>
</evidence>
<accession>A0AA96VAC9</accession>
<dbReference type="GeneID" id="85197327"/>
<dbReference type="EMBL" id="CP131062">
    <property type="protein sequence ID" value="WNY28660.1"/>
    <property type="molecule type" value="Genomic_DNA"/>
</dbReference>
<sequence>MKASHLLILFAAVTVILVASATLHYSIAPQKSVQFTKMEIHFQNENATADIEYEVGLLTQLYVFFFGSRNLDPYLDELLYDFEEYRITSVLGATATVELINASRYEGSYYLHEKHTLGTDVNRLILYFPDGKTMTFDNATETQNVFY</sequence>
<keyword evidence="2" id="KW-1185">Reference proteome</keyword>
<dbReference type="KEGG" id="mees:MmiEs2_08630"/>
<name>A0AA96VAC9_9EURY</name>
<proteinExistence type="predicted"/>
<dbReference type="Proteomes" id="UP001302662">
    <property type="component" value="Chromosome"/>
</dbReference>
<dbReference type="AlphaFoldDB" id="A0AA96VAC9"/>
<evidence type="ECO:0000313" key="1">
    <source>
        <dbReference type="EMBL" id="WNY28660.1"/>
    </source>
</evidence>
<gene>
    <name evidence="1" type="ORF">MmiEs2_08630</name>
</gene>